<accession>A0AAV0CCQ9</accession>
<dbReference type="Proteomes" id="UP001152523">
    <property type="component" value="Unassembled WGS sequence"/>
</dbReference>
<keyword evidence="3" id="KW-1185">Reference proteome</keyword>
<evidence type="ECO:0000256" key="1">
    <source>
        <dbReference type="SAM" id="SignalP"/>
    </source>
</evidence>
<organism evidence="2 3">
    <name type="scientific">Cuscuta epithymum</name>
    <dbReference type="NCBI Taxonomy" id="186058"/>
    <lineage>
        <taxon>Eukaryota</taxon>
        <taxon>Viridiplantae</taxon>
        <taxon>Streptophyta</taxon>
        <taxon>Embryophyta</taxon>
        <taxon>Tracheophyta</taxon>
        <taxon>Spermatophyta</taxon>
        <taxon>Magnoliopsida</taxon>
        <taxon>eudicotyledons</taxon>
        <taxon>Gunneridae</taxon>
        <taxon>Pentapetalae</taxon>
        <taxon>asterids</taxon>
        <taxon>lamiids</taxon>
        <taxon>Solanales</taxon>
        <taxon>Convolvulaceae</taxon>
        <taxon>Cuscuteae</taxon>
        <taxon>Cuscuta</taxon>
        <taxon>Cuscuta subgen. Cuscuta</taxon>
    </lineage>
</organism>
<evidence type="ECO:0000313" key="2">
    <source>
        <dbReference type="EMBL" id="CAH9071535.1"/>
    </source>
</evidence>
<sequence length="92" mass="10123">MGNLKHVTIVFVCLVAMPILWPLLVSASNASPTPIADTIYMPSMGPISKEEYIQECIDYEGIVLEGSGLDYIELCTEYANQLCATNNTNLYC</sequence>
<dbReference type="EMBL" id="CAMAPF010000021">
    <property type="protein sequence ID" value="CAH9071535.1"/>
    <property type="molecule type" value="Genomic_DNA"/>
</dbReference>
<keyword evidence="1" id="KW-0732">Signal</keyword>
<protein>
    <submittedName>
        <fullName evidence="2">Uncharacterized protein</fullName>
    </submittedName>
</protein>
<gene>
    <name evidence="2" type="ORF">CEPIT_LOCUS3951</name>
</gene>
<feature type="chain" id="PRO_5043673110" evidence="1">
    <location>
        <begin position="28"/>
        <end position="92"/>
    </location>
</feature>
<reference evidence="2" key="1">
    <citation type="submission" date="2022-07" db="EMBL/GenBank/DDBJ databases">
        <authorList>
            <person name="Macas J."/>
            <person name="Novak P."/>
            <person name="Neumann P."/>
        </authorList>
    </citation>
    <scope>NUCLEOTIDE SEQUENCE</scope>
</reference>
<name>A0AAV0CCQ9_9ASTE</name>
<proteinExistence type="predicted"/>
<dbReference type="AlphaFoldDB" id="A0AAV0CCQ9"/>
<comment type="caution">
    <text evidence="2">The sequence shown here is derived from an EMBL/GenBank/DDBJ whole genome shotgun (WGS) entry which is preliminary data.</text>
</comment>
<feature type="signal peptide" evidence="1">
    <location>
        <begin position="1"/>
        <end position="27"/>
    </location>
</feature>
<evidence type="ECO:0000313" key="3">
    <source>
        <dbReference type="Proteomes" id="UP001152523"/>
    </source>
</evidence>